<gene>
    <name evidence="2" type="ORF">BCR44DRAFT_58927</name>
</gene>
<feature type="compositionally biased region" description="Low complexity" evidence="1">
    <location>
        <begin position="147"/>
        <end position="157"/>
    </location>
</feature>
<evidence type="ECO:0000313" key="2">
    <source>
        <dbReference type="EMBL" id="ORZ29736.1"/>
    </source>
</evidence>
<dbReference type="EMBL" id="MCFL01000131">
    <property type="protein sequence ID" value="ORZ29736.1"/>
    <property type="molecule type" value="Genomic_DNA"/>
</dbReference>
<evidence type="ECO:0000313" key="3">
    <source>
        <dbReference type="Proteomes" id="UP000193411"/>
    </source>
</evidence>
<dbReference type="Proteomes" id="UP000193411">
    <property type="component" value="Unassembled WGS sequence"/>
</dbReference>
<sequence>MSFFSANPFANGNTINNNRRLAANRRAASPSEENAGVDQAATYQEPSIFETPRPEQANMDAWALKAANQARFQARFGIVPVSAQRHMPPKVPGPAKMPVRAQRMLPAKIPVSLHPPARAYGRAAPAPTSLPSDASVAAAIHGTQSSAATRVTAARVTGPPPSKRQRVHKDSASGAPAHIAALPSGLGGVTPPLPPSPKDEATIPVLLLAAAEAVDLAMVKYRNAAVPVASDRVVFVGRGERIVGVLRLRGAGVRAKEAVKVGRDGFVGVVRLVGSAGSGLRAAGKRKRGAAE</sequence>
<comment type="caution">
    <text evidence="2">The sequence shown here is derived from an EMBL/GenBank/DDBJ whole genome shotgun (WGS) entry which is preliminary data.</text>
</comment>
<dbReference type="AlphaFoldDB" id="A0A1Y2H5A1"/>
<name>A0A1Y2H5A1_9FUNG</name>
<proteinExistence type="predicted"/>
<keyword evidence="3" id="KW-1185">Reference proteome</keyword>
<organism evidence="2 3">
    <name type="scientific">Catenaria anguillulae PL171</name>
    <dbReference type="NCBI Taxonomy" id="765915"/>
    <lineage>
        <taxon>Eukaryota</taxon>
        <taxon>Fungi</taxon>
        <taxon>Fungi incertae sedis</taxon>
        <taxon>Blastocladiomycota</taxon>
        <taxon>Blastocladiomycetes</taxon>
        <taxon>Blastocladiales</taxon>
        <taxon>Catenariaceae</taxon>
        <taxon>Catenaria</taxon>
    </lineage>
</organism>
<accession>A0A1Y2H5A1</accession>
<reference evidence="2 3" key="1">
    <citation type="submission" date="2016-07" db="EMBL/GenBank/DDBJ databases">
        <title>Pervasive Adenine N6-methylation of Active Genes in Fungi.</title>
        <authorList>
            <consortium name="DOE Joint Genome Institute"/>
            <person name="Mondo S.J."/>
            <person name="Dannebaum R.O."/>
            <person name="Kuo R.C."/>
            <person name="Labutti K."/>
            <person name="Haridas S."/>
            <person name="Kuo A."/>
            <person name="Salamov A."/>
            <person name="Ahrendt S.R."/>
            <person name="Lipzen A."/>
            <person name="Sullivan W."/>
            <person name="Andreopoulos W.B."/>
            <person name="Clum A."/>
            <person name="Lindquist E."/>
            <person name="Daum C."/>
            <person name="Ramamoorthy G.K."/>
            <person name="Gryganskyi A."/>
            <person name="Culley D."/>
            <person name="Magnuson J.K."/>
            <person name="James T.Y."/>
            <person name="O'Malley M.A."/>
            <person name="Stajich J.E."/>
            <person name="Spatafora J.W."/>
            <person name="Visel A."/>
            <person name="Grigoriev I.V."/>
        </authorList>
    </citation>
    <scope>NUCLEOTIDE SEQUENCE [LARGE SCALE GENOMIC DNA]</scope>
    <source>
        <strain evidence="2 3">PL171</strain>
    </source>
</reference>
<protein>
    <submittedName>
        <fullName evidence="2">Uncharacterized protein</fullName>
    </submittedName>
</protein>
<feature type="region of interest" description="Disordered" evidence="1">
    <location>
        <begin position="143"/>
        <end position="197"/>
    </location>
</feature>
<evidence type="ECO:0000256" key="1">
    <source>
        <dbReference type="SAM" id="MobiDB-lite"/>
    </source>
</evidence>